<evidence type="ECO:0000313" key="2">
    <source>
        <dbReference type="Proteomes" id="UP001140087"/>
    </source>
</evidence>
<evidence type="ECO:0000313" key="1">
    <source>
        <dbReference type="EMBL" id="KAJ2806002.1"/>
    </source>
</evidence>
<keyword evidence="1" id="KW-0378">Hydrolase</keyword>
<reference evidence="1" key="1">
    <citation type="submission" date="2022-07" db="EMBL/GenBank/DDBJ databases">
        <title>Phylogenomic reconstructions and comparative analyses of Kickxellomycotina fungi.</title>
        <authorList>
            <person name="Reynolds N.K."/>
            <person name="Stajich J.E."/>
            <person name="Barry K."/>
            <person name="Grigoriev I.V."/>
            <person name="Crous P."/>
            <person name="Smith M.E."/>
        </authorList>
    </citation>
    <scope>NUCLEOTIDE SEQUENCE</scope>
    <source>
        <strain evidence="1">BCRC 34780</strain>
    </source>
</reference>
<protein>
    <submittedName>
        <fullName evidence="1">Aspartic proteinase</fullName>
        <ecNumber evidence="1">3.4.23.25</ecNumber>
    </submittedName>
</protein>
<dbReference type="EC" id="3.4.23.25" evidence="1"/>
<sequence>MKVSPGLAALGLLAACHEAAAAVHAIRLKKVRETPKETLQRLANADSSVAQKYFGSGSAAQLGTAKDQVAPLSGNSRAASGVPITNFVNVQYYGEIGIGTPPQKFRVLFDTGSSNLWVPSAECTSIACSNHRKYDHTLSSSYAKNGTALAIQYGAGSVEGYLSQDTLTVGGISVEAQQFAEATSETQLAFEFARFDGIFGLGYDTISVKGVVPPFYNMVSRNLVDEPVFSFYLSDMANGDDGEMVLGGYNSEHFEGDLKWAMVRGRGYWEVDLEAARFGDDEIAMNNTGAVINTSSALLVLPTTLAEMLNSKIGARKNMAGQYILDCTSLPSLPPFSLTFGGVQYTLDAKDYVLNIEGQCISGLAGMDMPDPSSQTWVIGDMFLRKFYSVYDLGNSRVGFAKARQSG</sequence>
<proteinExistence type="predicted"/>
<gene>
    <name evidence="1" type="primary">APR1_4</name>
    <name evidence="1" type="ORF">H4R21_001047</name>
</gene>
<dbReference type="Proteomes" id="UP001140087">
    <property type="component" value="Unassembled WGS sequence"/>
</dbReference>
<name>A0ACC1LDL3_9FUNG</name>
<organism evidence="1 2">
    <name type="scientific">Coemansia helicoidea</name>
    <dbReference type="NCBI Taxonomy" id="1286919"/>
    <lineage>
        <taxon>Eukaryota</taxon>
        <taxon>Fungi</taxon>
        <taxon>Fungi incertae sedis</taxon>
        <taxon>Zoopagomycota</taxon>
        <taxon>Kickxellomycotina</taxon>
        <taxon>Kickxellomycetes</taxon>
        <taxon>Kickxellales</taxon>
        <taxon>Kickxellaceae</taxon>
        <taxon>Coemansia</taxon>
    </lineage>
</organism>
<accession>A0ACC1LDL3</accession>
<keyword evidence="2" id="KW-1185">Reference proteome</keyword>
<comment type="caution">
    <text evidence="1">The sequence shown here is derived from an EMBL/GenBank/DDBJ whole genome shotgun (WGS) entry which is preliminary data.</text>
</comment>
<dbReference type="EMBL" id="JANBUN010000189">
    <property type="protein sequence ID" value="KAJ2806002.1"/>
    <property type="molecule type" value="Genomic_DNA"/>
</dbReference>